<name>A0A2M8EWE6_9BACT</name>
<dbReference type="EMBL" id="PFSC01000184">
    <property type="protein sequence ID" value="PJC30185.1"/>
    <property type="molecule type" value="Genomic_DNA"/>
</dbReference>
<comment type="caution">
    <text evidence="1">The sequence shown here is derived from an EMBL/GenBank/DDBJ whole genome shotgun (WGS) entry which is preliminary data.</text>
</comment>
<dbReference type="Proteomes" id="UP000231383">
    <property type="component" value="Unassembled WGS sequence"/>
</dbReference>
<reference evidence="2" key="1">
    <citation type="submission" date="2017-09" db="EMBL/GenBank/DDBJ databases">
        <title>Depth-based differentiation of microbial function through sediment-hosted aquifers and enrichment of novel symbionts in the deep terrestrial subsurface.</title>
        <authorList>
            <person name="Probst A.J."/>
            <person name="Ladd B."/>
            <person name="Jarett J.K."/>
            <person name="Geller-Mcgrath D.E."/>
            <person name="Sieber C.M.K."/>
            <person name="Emerson J.B."/>
            <person name="Anantharaman K."/>
            <person name="Thomas B.C."/>
            <person name="Malmstrom R."/>
            <person name="Stieglmeier M."/>
            <person name="Klingl A."/>
            <person name="Woyke T."/>
            <person name="Ryan C.M."/>
            <person name="Banfield J.F."/>
        </authorList>
    </citation>
    <scope>NUCLEOTIDE SEQUENCE [LARGE SCALE GENOMIC DNA]</scope>
</reference>
<gene>
    <name evidence="1" type="ORF">CO051_07045</name>
</gene>
<proteinExistence type="predicted"/>
<evidence type="ECO:0000313" key="2">
    <source>
        <dbReference type="Proteomes" id="UP000231383"/>
    </source>
</evidence>
<organism evidence="1 2">
    <name type="scientific">Candidatus Roizmanbacteria bacterium CG_4_9_14_0_2_um_filter_39_13</name>
    <dbReference type="NCBI Taxonomy" id="1974839"/>
    <lineage>
        <taxon>Bacteria</taxon>
        <taxon>Candidatus Roizmaniibacteriota</taxon>
    </lineage>
</organism>
<dbReference type="AlphaFoldDB" id="A0A2M8EWE6"/>
<sequence>MPSIVNNTQILKDKSKMQQPSISERKSLSQFVKEYNPVLLDISTVFPFVLFPDTLRIDLQKVSIIHSEFFWSKREETINISDILAVSVESGPLFATFIIKTKFFTQKPLRIRYLIKSEATMTRRIIHGLMLVKKKDIRIDEAEPSKIIAMLEEVGKMS</sequence>
<accession>A0A2M8EWE6</accession>
<evidence type="ECO:0000313" key="1">
    <source>
        <dbReference type="EMBL" id="PJC30185.1"/>
    </source>
</evidence>
<evidence type="ECO:0008006" key="3">
    <source>
        <dbReference type="Google" id="ProtNLM"/>
    </source>
</evidence>
<protein>
    <recommendedName>
        <fullName evidence="3">YokE-like PH domain-containing protein</fullName>
    </recommendedName>
</protein>